<evidence type="ECO:0000313" key="3">
    <source>
        <dbReference type="EMBL" id="KUK23433.1"/>
    </source>
</evidence>
<dbReference type="PATRIC" id="fig|93930.3.peg.1324"/>
<dbReference type="InterPro" id="IPR006660">
    <property type="entry name" value="Arsenate_reductase-like"/>
</dbReference>
<dbReference type="EMBL" id="LGFG01000025">
    <property type="protein sequence ID" value="KUK23433.1"/>
    <property type="molecule type" value="Genomic_DNA"/>
</dbReference>
<dbReference type="InterPro" id="IPR036249">
    <property type="entry name" value="Thioredoxin-like_sf"/>
</dbReference>
<dbReference type="InterPro" id="IPR011911">
    <property type="entry name" value="GlrX_YruB"/>
</dbReference>
<dbReference type="PROSITE" id="PS51354">
    <property type="entry name" value="GLUTAREDOXIN_2"/>
    <property type="match status" value="1"/>
</dbReference>
<dbReference type="PROSITE" id="PS51353">
    <property type="entry name" value="ARSC"/>
    <property type="match status" value="1"/>
</dbReference>
<dbReference type="PANTHER" id="PTHR34386:SF1">
    <property type="entry name" value="GLUTAREDOXIN-LIKE PROTEIN NRDH"/>
    <property type="match status" value="1"/>
</dbReference>
<sequence length="80" mass="9127">MQHLKIKIYTTPTCPYCRKAKEYFRSLGLKFKEVDVTKNPREAELMVKKTGQMGVPVIEIGNKIVIGFDKAKIDRLLGIS</sequence>
<evidence type="ECO:0000259" key="2">
    <source>
        <dbReference type="Pfam" id="PF00462"/>
    </source>
</evidence>
<dbReference type="CDD" id="cd02976">
    <property type="entry name" value="NrdH"/>
    <property type="match status" value="1"/>
</dbReference>
<dbReference type="NCBIfam" id="TIGR02196">
    <property type="entry name" value="GlrX_YruB"/>
    <property type="match status" value="1"/>
</dbReference>
<dbReference type="InterPro" id="IPR014025">
    <property type="entry name" value="Glutaredoxin_subgr"/>
</dbReference>
<proteinExistence type="inferred from homology"/>
<protein>
    <submittedName>
        <fullName evidence="3">Glutaredoxin-like protein, YruB-family</fullName>
    </submittedName>
</protein>
<accession>A0A101ERA0</accession>
<comment type="similarity">
    <text evidence="1">Belongs to the ArsC family.</text>
</comment>
<organism evidence="3 4">
    <name type="scientific">Thermotoga petrophila</name>
    <dbReference type="NCBI Taxonomy" id="93929"/>
    <lineage>
        <taxon>Bacteria</taxon>
        <taxon>Thermotogati</taxon>
        <taxon>Thermotogota</taxon>
        <taxon>Thermotogae</taxon>
        <taxon>Thermotogales</taxon>
        <taxon>Thermotogaceae</taxon>
        <taxon>Thermotoga</taxon>
    </lineage>
</organism>
<evidence type="ECO:0000256" key="1">
    <source>
        <dbReference type="PROSITE-ProRule" id="PRU01282"/>
    </source>
</evidence>
<dbReference type="PRINTS" id="PR00160">
    <property type="entry name" value="GLUTAREDOXIN"/>
</dbReference>
<dbReference type="Proteomes" id="UP000058636">
    <property type="component" value="Unassembled WGS sequence"/>
</dbReference>
<dbReference type="Gene3D" id="3.40.30.10">
    <property type="entry name" value="Glutaredoxin"/>
    <property type="match status" value="1"/>
</dbReference>
<dbReference type="AlphaFoldDB" id="A0A101ERA0"/>
<dbReference type="SUPFAM" id="SSF52833">
    <property type="entry name" value="Thioredoxin-like"/>
    <property type="match status" value="1"/>
</dbReference>
<dbReference type="InterPro" id="IPR002109">
    <property type="entry name" value="Glutaredoxin"/>
</dbReference>
<dbReference type="GO" id="GO:0045454">
    <property type="term" value="P:cell redox homeostasis"/>
    <property type="evidence" value="ECO:0007669"/>
    <property type="project" value="TreeGrafter"/>
</dbReference>
<name>A0A101ERA0_9THEM</name>
<gene>
    <name evidence="3" type="ORF">XD57_0480</name>
</gene>
<evidence type="ECO:0000313" key="4">
    <source>
        <dbReference type="Proteomes" id="UP000058636"/>
    </source>
</evidence>
<dbReference type="InterPro" id="IPR051548">
    <property type="entry name" value="Grx-like_ET"/>
</dbReference>
<reference evidence="3 4" key="1">
    <citation type="journal article" date="2015" name="MBio">
        <title>Genome-Resolved Metagenomic Analysis Reveals Roles for Candidate Phyla and Other Microbial Community Members in Biogeochemical Transformations in Oil Reservoirs.</title>
        <authorList>
            <person name="Hu P."/>
            <person name="Tom L."/>
            <person name="Singh A."/>
            <person name="Thomas B.C."/>
            <person name="Baker B.J."/>
            <person name="Piceno Y.M."/>
            <person name="Andersen G.L."/>
            <person name="Banfield J.F."/>
        </authorList>
    </citation>
    <scope>NUCLEOTIDE SEQUENCE [LARGE SCALE GENOMIC DNA]</scope>
    <source>
        <strain evidence="3">46_26</strain>
    </source>
</reference>
<dbReference type="PANTHER" id="PTHR34386">
    <property type="entry name" value="GLUTAREDOXIN"/>
    <property type="match status" value="1"/>
</dbReference>
<feature type="domain" description="Glutaredoxin" evidence="2">
    <location>
        <begin position="6"/>
        <end position="65"/>
    </location>
</feature>
<dbReference type="Pfam" id="PF00462">
    <property type="entry name" value="Glutaredoxin"/>
    <property type="match status" value="1"/>
</dbReference>
<comment type="caution">
    <text evidence="3">The sequence shown here is derived from an EMBL/GenBank/DDBJ whole genome shotgun (WGS) entry which is preliminary data.</text>
</comment>
<dbReference type="GO" id="GO:0009055">
    <property type="term" value="F:electron transfer activity"/>
    <property type="evidence" value="ECO:0007669"/>
    <property type="project" value="TreeGrafter"/>
</dbReference>